<dbReference type="WBParaSite" id="MhA1_Contig781.frz3.gene13">
    <property type="protein sequence ID" value="MhA1_Contig781.frz3.gene13"/>
    <property type="gene ID" value="MhA1_Contig781.frz3.gene13"/>
</dbReference>
<keyword evidence="1" id="KW-1133">Transmembrane helix</keyword>
<evidence type="ECO:0000256" key="1">
    <source>
        <dbReference type="SAM" id="Phobius"/>
    </source>
</evidence>
<dbReference type="AlphaFoldDB" id="A0A1I8BYF0"/>
<evidence type="ECO:0000313" key="2">
    <source>
        <dbReference type="Proteomes" id="UP000095281"/>
    </source>
</evidence>
<name>A0A1I8BYF0_MELHA</name>
<keyword evidence="1" id="KW-0472">Membrane</keyword>
<accession>A0A1I8BYF0</accession>
<proteinExistence type="predicted"/>
<evidence type="ECO:0000313" key="3">
    <source>
        <dbReference type="WBParaSite" id="MhA1_Contig781.frz3.gene13"/>
    </source>
</evidence>
<feature type="transmembrane region" description="Helical" evidence="1">
    <location>
        <begin position="26"/>
        <end position="48"/>
    </location>
</feature>
<keyword evidence="2" id="KW-1185">Reference proteome</keyword>
<organism evidence="2 3">
    <name type="scientific">Meloidogyne hapla</name>
    <name type="common">Root-knot nematode worm</name>
    <dbReference type="NCBI Taxonomy" id="6305"/>
    <lineage>
        <taxon>Eukaryota</taxon>
        <taxon>Metazoa</taxon>
        <taxon>Ecdysozoa</taxon>
        <taxon>Nematoda</taxon>
        <taxon>Chromadorea</taxon>
        <taxon>Rhabditida</taxon>
        <taxon>Tylenchina</taxon>
        <taxon>Tylenchomorpha</taxon>
        <taxon>Tylenchoidea</taxon>
        <taxon>Meloidogynidae</taxon>
        <taxon>Meloidogyninae</taxon>
        <taxon>Meloidogyne</taxon>
    </lineage>
</organism>
<keyword evidence="1" id="KW-0812">Transmembrane</keyword>
<protein>
    <submittedName>
        <fullName evidence="3">7TM_GPCR_Srx domain-containing protein</fullName>
    </submittedName>
</protein>
<sequence>MSSTNLKMSLMLISQPQLRSKRSQIFSLYLVNVCCAAGCLLNFLWLLLGRSALMLFVGNNNFLFQSTTIFAKQQIMENSFFSFFEYVCAAGSCLNIQSLSCSSNKTTTYLLEKLPFWISL</sequence>
<reference evidence="3" key="1">
    <citation type="submission" date="2016-11" db="UniProtKB">
        <authorList>
            <consortium name="WormBaseParasite"/>
        </authorList>
    </citation>
    <scope>IDENTIFICATION</scope>
</reference>
<dbReference type="Proteomes" id="UP000095281">
    <property type="component" value="Unplaced"/>
</dbReference>